<organism evidence="1 2">
    <name type="scientific">Phakopsora pachyrhizi</name>
    <name type="common">Asian soybean rust disease fungus</name>
    <dbReference type="NCBI Taxonomy" id="170000"/>
    <lineage>
        <taxon>Eukaryota</taxon>
        <taxon>Fungi</taxon>
        <taxon>Dikarya</taxon>
        <taxon>Basidiomycota</taxon>
        <taxon>Pucciniomycotina</taxon>
        <taxon>Pucciniomycetes</taxon>
        <taxon>Pucciniales</taxon>
        <taxon>Phakopsoraceae</taxon>
        <taxon>Phakopsora</taxon>
    </lineage>
</organism>
<dbReference type="EMBL" id="CALTRL010002402">
    <property type="protein sequence ID" value="CAH7675693.1"/>
    <property type="molecule type" value="Genomic_DNA"/>
</dbReference>
<evidence type="ECO:0000313" key="2">
    <source>
        <dbReference type="Proteomes" id="UP001153365"/>
    </source>
</evidence>
<evidence type="ECO:0000313" key="1">
    <source>
        <dbReference type="EMBL" id="CAH7675693.1"/>
    </source>
</evidence>
<reference evidence="1" key="1">
    <citation type="submission" date="2022-06" db="EMBL/GenBank/DDBJ databases">
        <authorList>
            <consortium name="SYNGENTA / RWTH Aachen University"/>
        </authorList>
    </citation>
    <scope>NUCLEOTIDE SEQUENCE</scope>
</reference>
<accession>A0AAV0AYW1</accession>
<protein>
    <submittedName>
        <fullName evidence="1">Uncharacterized protein</fullName>
    </submittedName>
</protein>
<gene>
    <name evidence="1" type="ORF">PPACK8108_LOCUS10719</name>
</gene>
<keyword evidence="2" id="KW-1185">Reference proteome</keyword>
<dbReference type="Proteomes" id="UP001153365">
    <property type="component" value="Unassembled WGS sequence"/>
</dbReference>
<comment type="caution">
    <text evidence="1">The sequence shown here is derived from an EMBL/GenBank/DDBJ whole genome shotgun (WGS) entry which is preliminary data.</text>
</comment>
<proteinExistence type="predicted"/>
<dbReference type="AlphaFoldDB" id="A0AAV0AYW1"/>
<sequence length="82" mass="9170">MVYEVRPETGRPSLQRCKFAKVPRIRQGKLYKCVDTEEARLASKTELRNPKPGLLTEAVVLWEMPKSPIELGGPSICNESAA</sequence>
<name>A0AAV0AYW1_PHAPC</name>